<reference evidence="1" key="1">
    <citation type="submission" date="2014-09" db="EMBL/GenBank/DDBJ databases">
        <authorList>
            <person name="Magalhaes I.L.F."/>
            <person name="Oliveira U."/>
            <person name="Santos F.R."/>
            <person name="Vidigal T.H.D.A."/>
            <person name="Brescovit A.D."/>
            <person name="Santos A.J."/>
        </authorList>
    </citation>
    <scope>NUCLEOTIDE SEQUENCE</scope>
    <source>
        <tissue evidence="1">Shoot tissue taken approximately 20 cm above the soil surface</tissue>
    </source>
</reference>
<dbReference type="EMBL" id="GBRH01184385">
    <property type="protein sequence ID" value="JAE13511.1"/>
    <property type="molecule type" value="Transcribed_RNA"/>
</dbReference>
<evidence type="ECO:0000313" key="1">
    <source>
        <dbReference type="EMBL" id="JAE13511.1"/>
    </source>
</evidence>
<dbReference type="AlphaFoldDB" id="A0A0A9FT74"/>
<proteinExistence type="predicted"/>
<accession>A0A0A9FT74</accession>
<reference evidence="1" key="2">
    <citation type="journal article" date="2015" name="Data Brief">
        <title>Shoot transcriptome of the giant reed, Arundo donax.</title>
        <authorList>
            <person name="Barrero R.A."/>
            <person name="Guerrero F.D."/>
            <person name="Moolhuijzen P."/>
            <person name="Goolsby J.A."/>
            <person name="Tidwell J."/>
            <person name="Bellgard S.E."/>
            <person name="Bellgard M.I."/>
        </authorList>
    </citation>
    <scope>NUCLEOTIDE SEQUENCE</scope>
    <source>
        <tissue evidence="1">Shoot tissue taken approximately 20 cm above the soil surface</tissue>
    </source>
</reference>
<protein>
    <submittedName>
        <fullName evidence="1">Uncharacterized protein</fullName>
    </submittedName>
</protein>
<organism evidence="1">
    <name type="scientific">Arundo donax</name>
    <name type="common">Giant reed</name>
    <name type="synonym">Donax arundinaceus</name>
    <dbReference type="NCBI Taxonomy" id="35708"/>
    <lineage>
        <taxon>Eukaryota</taxon>
        <taxon>Viridiplantae</taxon>
        <taxon>Streptophyta</taxon>
        <taxon>Embryophyta</taxon>
        <taxon>Tracheophyta</taxon>
        <taxon>Spermatophyta</taxon>
        <taxon>Magnoliopsida</taxon>
        <taxon>Liliopsida</taxon>
        <taxon>Poales</taxon>
        <taxon>Poaceae</taxon>
        <taxon>PACMAD clade</taxon>
        <taxon>Arundinoideae</taxon>
        <taxon>Arundineae</taxon>
        <taxon>Arundo</taxon>
    </lineage>
</organism>
<sequence length="36" mass="4142">MLIVSSFLFRETPSGFLRSGHALDKFCNLSQILEQR</sequence>
<name>A0A0A9FT74_ARUDO</name>